<keyword evidence="2" id="KW-0732">Signal</keyword>
<evidence type="ECO:0000256" key="2">
    <source>
        <dbReference type="SAM" id="SignalP"/>
    </source>
</evidence>
<dbReference type="InterPro" id="IPR029010">
    <property type="entry name" value="ThuA-like"/>
</dbReference>
<dbReference type="SUPFAM" id="SSF52317">
    <property type="entry name" value="Class I glutamine amidotransferase-like"/>
    <property type="match status" value="1"/>
</dbReference>
<reference evidence="4 5" key="1">
    <citation type="submission" date="2019-02" db="EMBL/GenBank/DDBJ databases">
        <title>Deep-cultivation of Planctomycetes and their phenomic and genomic characterization uncovers novel biology.</title>
        <authorList>
            <person name="Wiegand S."/>
            <person name="Jogler M."/>
            <person name="Boedeker C."/>
            <person name="Pinto D."/>
            <person name="Vollmers J."/>
            <person name="Rivas-Marin E."/>
            <person name="Kohn T."/>
            <person name="Peeters S.H."/>
            <person name="Heuer A."/>
            <person name="Rast P."/>
            <person name="Oberbeckmann S."/>
            <person name="Bunk B."/>
            <person name="Jeske O."/>
            <person name="Meyerdierks A."/>
            <person name="Storesund J.E."/>
            <person name="Kallscheuer N."/>
            <person name="Luecker S."/>
            <person name="Lage O.M."/>
            <person name="Pohl T."/>
            <person name="Merkel B.J."/>
            <person name="Hornburger P."/>
            <person name="Mueller R.-W."/>
            <person name="Bruemmer F."/>
            <person name="Labrenz M."/>
            <person name="Spormann A.M."/>
            <person name="Op den Camp H."/>
            <person name="Overmann J."/>
            <person name="Amann R."/>
            <person name="Jetten M.S.M."/>
            <person name="Mascher T."/>
            <person name="Medema M.H."/>
            <person name="Devos D.P."/>
            <person name="Kaster A.-K."/>
            <person name="Ovreas L."/>
            <person name="Rohde M."/>
            <person name="Galperin M.Y."/>
            <person name="Jogler C."/>
        </authorList>
    </citation>
    <scope>NUCLEOTIDE SEQUENCE [LARGE SCALE GENOMIC DNA]</scope>
    <source>
        <strain evidence="4 5">Pan189</strain>
    </source>
</reference>
<organism evidence="4 5">
    <name type="scientific">Stratiformator vulcanicus</name>
    <dbReference type="NCBI Taxonomy" id="2527980"/>
    <lineage>
        <taxon>Bacteria</taxon>
        <taxon>Pseudomonadati</taxon>
        <taxon>Planctomycetota</taxon>
        <taxon>Planctomycetia</taxon>
        <taxon>Planctomycetales</taxon>
        <taxon>Planctomycetaceae</taxon>
        <taxon>Stratiformator</taxon>
    </lineage>
</organism>
<accession>A0A517R0S9</accession>
<dbReference type="AlphaFoldDB" id="A0A517R0S9"/>
<dbReference type="PANTHER" id="PTHR40469">
    <property type="entry name" value="SECRETED GLYCOSYL HYDROLASE"/>
    <property type="match status" value="1"/>
</dbReference>
<evidence type="ECO:0000259" key="3">
    <source>
        <dbReference type="Pfam" id="PF06283"/>
    </source>
</evidence>
<dbReference type="RefSeq" id="WP_145363568.1">
    <property type="nucleotide sequence ID" value="NZ_CP036268.1"/>
</dbReference>
<dbReference type="PANTHER" id="PTHR40469:SF2">
    <property type="entry name" value="GALACTOSE-BINDING DOMAIN-LIKE SUPERFAMILY PROTEIN"/>
    <property type="match status" value="1"/>
</dbReference>
<sequence length="294" mass="32892" precursor="true">MSKKFSARCLATLLASVVVAASLMPAVPAFAGETNEKPRILFLTQSAGFRHGSVTRKKELSPAEIAIKQLAQTSGEFTVDCTQDAELDITQENLANYDIVMLYTTGKLPIGDEDLDYFLGDWLKQKGHGVIGVHSASDTYKKYKPYWDMIGGTFAGHPWTSRATVSLTVHDTEFPAMKPFVEEFGKTVEWQDEIYQYKNWQPEKVRVLMSIDMASTKIKKPYHVPVAWAKEYGEGKIYYNNLGHREQTWTRKPFLDSIVMAVKWINGEVDGDATPNPEVSAAEEAKAKKAVEGN</sequence>
<name>A0A517R0S9_9PLAN</name>
<keyword evidence="5" id="KW-1185">Reference proteome</keyword>
<evidence type="ECO:0000256" key="1">
    <source>
        <dbReference type="SAM" id="MobiDB-lite"/>
    </source>
</evidence>
<evidence type="ECO:0000313" key="4">
    <source>
        <dbReference type="EMBL" id="QDT37456.1"/>
    </source>
</evidence>
<proteinExistence type="predicted"/>
<feature type="signal peptide" evidence="2">
    <location>
        <begin position="1"/>
        <end position="31"/>
    </location>
</feature>
<dbReference type="Gene3D" id="3.40.50.880">
    <property type="match status" value="1"/>
</dbReference>
<dbReference type="InterPro" id="IPR029062">
    <property type="entry name" value="Class_I_gatase-like"/>
</dbReference>
<feature type="chain" id="PRO_5022149109" evidence="2">
    <location>
        <begin position="32"/>
        <end position="294"/>
    </location>
</feature>
<feature type="domain" description="ThuA-like" evidence="3">
    <location>
        <begin position="39"/>
        <end position="264"/>
    </location>
</feature>
<protein>
    <submittedName>
        <fullName evidence="4">Trehalose utilization</fullName>
    </submittedName>
</protein>
<dbReference type="Pfam" id="PF06283">
    <property type="entry name" value="ThuA"/>
    <property type="match status" value="1"/>
</dbReference>
<dbReference type="EMBL" id="CP036268">
    <property type="protein sequence ID" value="QDT37456.1"/>
    <property type="molecule type" value="Genomic_DNA"/>
</dbReference>
<gene>
    <name evidence="4" type="ORF">Pan189_18360</name>
</gene>
<evidence type="ECO:0000313" key="5">
    <source>
        <dbReference type="Proteomes" id="UP000317318"/>
    </source>
</evidence>
<dbReference type="Proteomes" id="UP000317318">
    <property type="component" value="Chromosome"/>
</dbReference>
<dbReference type="OrthoDB" id="9785923at2"/>
<dbReference type="KEGG" id="svp:Pan189_18360"/>
<feature type="region of interest" description="Disordered" evidence="1">
    <location>
        <begin position="274"/>
        <end position="294"/>
    </location>
</feature>
<feature type="compositionally biased region" description="Basic and acidic residues" evidence="1">
    <location>
        <begin position="283"/>
        <end position="294"/>
    </location>
</feature>